<evidence type="ECO:0000313" key="3">
    <source>
        <dbReference type="Proteomes" id="UP001415857"/>
    </source>
</evidence>
<evidence type="ECO:0000256" key="1">
    <source>
        <dbReference type="SAM" id="MobiDB-lite"/>
    </source>
</evidence>
<dbReference type="AlphaFoldDB" id="A0AAP0WVH0"/>
<protein>
    <submittedName>
        <fullName evidence="2">Uncharacterized protein</fullName>
    </submittedName>
</protein>
<proteinExistence type="predicted"/>
<dbReference type="Proteomes" id="UP001415857">
    <property type="component" value="Unassembled WGS sequence"/>
</dbReference>
<organism evidence="2 3">
    <name type="scientific">Liquidambar formosana</name>
    <name type="common">Formosan gum</name>
    <dbReference type="NCBI Taxonomy" id="63359"/>
    <lineage>
        <taxon>Eukaryota</taxon>
        <taxon>Viridiplantae</taxon>
        <taxon>Streptophyta</taxon>
        <taxon>Embryophyta</taxon>
        <taxon>Tracheophyta</taxon>
        <taxon>Spermatophyta</taxon>
        <taxon>Magnoliopsida</taxon>
        <taxon>eudicotyledons</taxon>
        <taxon>Gunneridae</taxon>
        <taxon>Pentapetalae</taxon>
        <taxon>Saxifragales</taxon>
        <taxon>Altingiaceae</taxon>
        <taxon>Liquidambar</taxon>
    </lineage>
</organism>
<feature type="region of interest" description="Disordered" evidence="1">
    <location>
        <begin position="44"/>
        <end position="80"/>
    </location>
</feature>
<gene>
    <name evidence="2" type="ORF">L1049_027487</name>
</gene>
<accession>A0AAP0WVH0</accession>
<comment type="caution">
    <text evidence="2">The sequence shown here is derived from an EMBL/GenBank/DDBJ whole genome shotgun (WGS) entry which is preliminary data.</text>
</comment>
<sequence length="144" mass="16401">MKFQLAIEESNSITQPLIINLSEEALDAYNEAYEELMKINEAEEEDLPSGVGQNGEENSFMPHCTIRKDKTSRKCGPPNVRTWEEHISRVQRLNASNVSGDEYSDCDDEMEKLLIQQIVEKTKKGSPVVLNAQRVLMSNYENVH</sequence>
<keyword evidence="3" id="KW-1185">Reference proteome</keyword>
<evidence type="ECO:0000313" key="2">
    <source>
        <dbReference type="EMBL" id="KAK9277930.1"/>
    </source>
</evidence>
<dbReference type="EMBL" id="JBBPBK010000009">
    <property type="protein sequence ID" value="KAK9277930.1"/>
    <property type="molecule type" value="Genomic_DNA"/>
</dbReference>
<reference evidence="2 3" key="1">
    <citation type="journal article" date="2024" name="Plant J.">
        <title>Genome sequences and population genomics reveal climatic adaptation and genomic divergence between two closely related sweetgum species.</title>
        <authorList>
            <person name="Xu W.Q."/>
            <person name="Ren C.Q."/>
            <person name="Zhang X.Y."/>
            <person name="Comes H.P."/>
            <person name="Liu X.H."/>
            <person name="Li Y.G."/>
            <person name="Kettle C.J."/>
            <person name="Jalonen R."/>
            <person name="Gaisberger H."/>
            <person name="Ma Y.Z."/>
            <person name="Qiu Y.X."/>
        </authorList>
    </citation>
    <scope>NUCLEOTIDE SEQUENCE [LARGE SCALE GENOMIC DNA]</scope>
    <source>
        <strain evidence="2">Hangzhou</strain>
    </source>
</reference>
<name>A0AAP0WVH0_LIQFO</name>